<feature type="non-terminal residue" evidence="2">
    <location>
        <position position="242"/>
    </location>
</feature>
<dbReference type="AlphaFoldDB" id="X1I4E0"/>
<accession>X1I4E0</accession>
<dbReference type="EMBL" id="BARU01039040">
    <property type="protein sequence ID" value="GAH77276.1"/>
    <property type="molecule type" value="Genomic_DNA"/>
</dbReference>
<organism evidence="2">
    <name type="scientific">marine sediment metagenome</name>
    <dbReference type="NCBI Taxonomy" id="412755"/>
    <lineage>
        <taxon>unclassified sequences</taxon>
        <taxon>metagenomes</taxon>
        <taxon>ecological metagenomes</taxon>
    </lineage>
</organism>
<dbReference type="SUPFAM" id="SSF52540">
    <property type="entry name" value="P-loop containing nucleoside triphosphate hydrolases"/>
    <property type="match status" value="1"/>
</dbReference>
<dbReference type="GO" id="GO:0006302">
    <property type="term" value="P:double-strand break repair"/>
    <property type="evidence" value="ECO:0007669"/>
    <property type="project" value="InterPro"/>
</dbReference>
<dbReference type="GO" id="GO:0016887">
    <property type="term" value="F:ATP hydrolysis activity"/>
    <property type="evidence" value="ECO:0007669"/>
    <property type="project" value="InterPro"/>
</dbReference>
<dbReference type="Gene3D" id="3.40.50.300">
    <property type="entry name" value="P-loop containing nucleotide triphosphate hydrolases"/>
    <property type="match status" value="1"/>
</dbReference>
<protein>
    <recommendedName>
        <fullName evidence="1">Rad50/SbcC-type AAA domain-containing protein</fullName>
    </recommendedName>
</protein>
<feature type="domain" description="Rad50/SbcC-type AAA" evidence="1">
    <location>
        <begin position="85"/>
        <end position="181"/>
    </location>
</feature>
<dbReference type="InterPro" id="IPR038729">
    <property type="entry name" value="Rad50/SbcC_AAA"/>
</dbReference>
<proteinExistence type="predicted"/>
<name>X1I4E0_9ZZZZ</name>
<gene>
    <name evidence="2" type="ORF">S03H2_60564</name>
</gene>
<sequence length="242" mass="27337">LNGVYTEYRKLAVYQVSDNIDVNTGRHCLSQIGAHFSFFKLDEVTLEGLRQCFCDPDVRIRQKGDLEISRLSKLTRMEISQGFLANQNICFHEGLNSIVGGKGTGKSLIIEFLRFAINQPSKDEDLLADHSRKLEKRLESFGKVAVDFELATGGKYRVTRTYDGGENPIDCVNSESGEVYQGDMSILFPILAYSQNEVIKISEDEAAQLRLIDSFIDTSVFKEETRRLFSDLKKNDRETGSL</sequence>
<dbReference type="InterPro" id="IPR027417">
    <property type="entry name" value="P-loop_NTPase"/>
</dbReference>
<reference evidence="2" key="1">
    <citation type="journal article" date="2014" name="Front. Microbiol.">
        <title>High frequency of phylogenetically diverse reductive dehalogenase-homologous genes in deep subseafloor sedimentary metagenomes.</title>
        <authorList>
            <person name="Kawai M."/>
            <person name="Futagami T."/>
            <person name="Toyoda A."/>
            <person name="Takaki Y."/>
            <person name="Nishi S."/>
            <person name="Hori S."/>
            <person name="Arai W."/>
            <person name="Tsubouchi T."/>
            <person name="Morono Y."/>
            <person name="Uchiyama I."/>
            <person name="Ito T."/>
            <person name="Fujiyama A."/>
            <person name="Inagaki F."/>
            <person name="Takami H."/>
        </authorList>
    </citation>
    <scope>NUCLEOTIDE SEQUENCE</scope>
    <source>
        <strain evidence="2">Expedition CK06-06</strain>
    </source>
</reference>
<comment type="caution">
    <text evidence="2">The sequence shown here is derived from an EMBL/GenBank/DDBJ whole genome shotgun (WGS) entry which is preliminary data.</text>
</comment>
<dbReference type="Pfam" id="PF13476">
    <property type="entry name" value="AAA_23"/>
    <property type="match status" value="1"/>
</dbReference>
<evidence type="ECO:0000259" key="1">
    <source>
        <dbReference type="Pfam" id="PF13476"/>
    </source>
</evidence>
<feature type="non-terminal residue" evidence="2">
    <location>
        <position position="1"/>
    </location>
</feature>
<evidence type="ECO:0000313" key="2">
    <source>
        <dbReference type="EMBL" id="GAH77276.1"/>
    </source>
</evidence>